<name>A0ABY7FYJ9_MYAAR</name>
<dbReference type="EMBL" id="CP111025">
    <property type="protein sequence ID" value="WAR26369.1"/>
    <property type="molecule type" value="Genomic_DNA"/>
</dbReference>
<sequence>MFNARNRKFLVYKERYGRTHLHTADCHFKAIPERNSCNCSLMLAEKSVDSLIEKLQVLFRDMVRSVEWNPVFYTGNPAAGLLLKRHLKNGTDHIFVHLTGDRASDLGQLTLKRVFWENSFITQSKNVVVFNSKDESICSVIYLQNYITFAETIVVDLTCDYLFRLLVKDKSAYNVAITTTSGAINDESICSVIYLQNYITFAETIVVDLTCGYLFRLLVKDKSAKHISEKQVTATVILVRKKSHLKAINLYDGELAHSPRRGCAIALRPLRLIDTSINQHNYWAGL</sequence>
<feature type="domain" description="ALOG" evidence="1">
    <location>
        <begin position="8"/>
        <end position="71"/>
    </location>
</feature>
<proteinExistence type="predicted"/>
<dbReference type="Proteomes" id="UP001164746">
    <property type="component" value="Chromosome 14"/>
</dbReference>
<evidence type="ECO:0000259" key="1">
    <source>
        <dbReference type="Pfam" id="PF04852"/>
    </source>
</evidence>
<dbReference type="Pfam" id="PF04852">
    <property type="entry name" value="ALOG_dom"/>
    <property type="match status" value="1"/>
</dbReference>
<gene>
    <name evidence="2" type="ORF">MAR_012073</name>
</gene>
<keyword evidence="3" id="KW-1185">Reference proteome</keyword>
<organism evidence="2 3">
    <name type="scientific">Mya arenaria</name>
    <name type="common">Soft-shell clam</name>
    <dbReference type="NCBI Taxonomy" id="6604"/>
    <lineage>
        <taxon>Eukaryota</taxon>
        <taxon>Metazoa</taxon>
        <taxon>Spiralia</taxon>
        <taxon>Lophotrochozoa</taxon>
        <taxon>Mollusca</taxon>
        <taxon>Bivalvia</taxon>
        <taxon>Autobranchia</taxon>
        <taxon>Heteroconchia</taxon>
        <taxon>Euheterodonta</taxon>
        <taxon>Imparidentia</taxon>
        <taxon>Neoheterodontei</taxon>
        <taxon>Myida</taxon>
        <taxon>Myoidea</taxon>
        <taxon>Myidae</taxon>
        <taxon>Mya</taxon>
    </lineage>
</organism>
<evidence type="ECO:0000313" key="2">
    <source>
        <dbReference type="EMBL" id="WAR26369.1"/>
    </source>
</evidence>
<dbReference type="InterPro" id="IPR006936">
    <property type="entry name" value="ALOG_dom"/>
</dbReference>
<accession>A0ABY7FYJ9</accession>
<evidence type="ECO:0000313" key="3">
    <source>
        <dbReference type="Proteomes" id="UP001164746"/>
    </source>
</evidence>
<protein>
    <recommendedName>
        <fullName evidence="1">ALOG domain-containing protein</fullName>
    </recommendedName>
</protein>
<reference evidence="2" key="1">
    <citation type="submission" date="2022-11" db="EMBL/GenBank/DDBJ databases">
        <title>Centuries of genome instability and evolution in soft-shell clam transmissible cancer (bioRxiv).</title>
        <authorList>
            <person name="Hart S.F.M."/>
            <person name="Yonemitsu M.A."/>
            <person name="Giersch R.M."/>
            <person name="Beal B.F."/>
            <person name="Arriagada G."/>
            <person name="Davis B.W."/>
            <person name="Ostrander E.A."/>
            <person name="Goff S.P."/>
            <person name="Metzger M.J."/>
        </authorList>
    </citation>
    <scope>NUCLEOTIDE SEQUENCE</scope>
    <source>
        <strain evidence="2">MELC-2E11</strain>
        <tissue evidence="2">Siphon/mantle</tissue>
    </source>
</reference>